<protein>
    <submittedName>
        <fullName evidence="2">Uncharacterized protein</fullName>
    </submittedName>
</protein>
<evidence type="ECO:0000256" key="1">
    <source>
        <dbReference type="SAM" id="MobiDB-lite"/>
    </source>
</evidence>
<sequence>MEGISQDDPPIIEQTQRANKRPIQEASGKGKEVAKKGDKASEMTTTLQEHIALARESDLFWQYDFDDAYFNSNDDDIDIRGCDFDNKCMNLDNDMHYGSDINYD</sequence>
<accession>A0A8J4W7N2</accession>
<evidence type="ECO:0000313" key="3">
    <source>
        <dbReference type="Proteomes" id="UP000737018"/>
    </source>
</evidence>
<organism evidence="2 3">
    <name type="scientific">Castanea mollissima</name>
    <name type="common">Chinese chestnut</name>
    <dbReference type="NCBI Taxonomy" id="60419"/>
    <lineage>
        <taxon>Eukaryota</taxon>
        <taxon>Viridiplantae</taxon>
        <taxon>Streptophyta</taxon>
        <taxon>Embryophyta</taxon>
        <taxon>Tracheophyta</taxon>
        <taxon>Spermatophyta</taxon>
        <taxon>Magnoliopsida</taxon>
        <taxon>eudicotyledons</taxon>
        <taxon>Gunneridae</taxon>
        <taxon>Pentapetalae</taxon>
        <taxon>rosids</taxon>
        <taxon>fabids</taxon>
        <taxon>Fagales</taxon>
        <taxon>Fagaceae</taxon>
        <taxon>Castanea</taxon>
    </lineage>
</organism>
<keyword evidence="3" id="KW-1185">Reference proteome</keyword>
<dbReference type="AlphaFoldDB" id="A0A8J4W7N2"/>
<reference evidence="2" key="1">
    <citation type="submission" date="2020-03" db="EMBL/GenBank/DDBJ databases">
        <title>Castanea mollissima Vanexum genome sequencing.</title>
        <authorList>
            <person name="Staton M."/>
        </authorList>
    </citation>
    <scope>NUCLEOTIDE SEQUENCE</scope>
    <source>
        <tissue evidence="2">Leaf</tissue>
    </source>
</reference>
<name>A0A8J4W7N2_9ROSI</name>
<evidence type="ECO:0000313" key="2">
    <source>
        <dbReference type="EMBL" id="KAF3976751.1"/>
    </source>
</evidence>
<comment type="caution">
    <text evidence="2">The sequence shown here is derived from an EMBL/GenBank/DDBJ whole genome shotgun (WGS) entry which is preliminary data.</text>
</comment>
<dbReference type="Proteomes" id="UP000737018">
    <property type="component" value="Unassembled WGS sequence"/>
</dbReference>
<gene>
    <name evidence="2" type="ORF">CMV_000069</name>
</gene>
<dbReference type="OrthoDB" id="1794188at2759"/>
<proteinExistence type="predicted"/>
<dbReference type="EMBL" id="JRKL02000004">
    <property type="protein sequence ID" value="KAF3976751.1"/>
    <property type="molecule type" value="Genomic_DNA"/>
</dbReference>
<feature type="region of interest" description="Disordered" evidence="1">
    <location>
        <begin position="1"/>
        <end position="41"/>
    </location>
</feature>
<feature type="compositionally biased region" description="Basic and acidic residues" evidence="1">
    <location>
        <begin position="28"/>
        <end position="41"/>
    </location>
</feature>